<dbReference type="SUPFAM" id="SSF55961">
    <property type="entry name" value="Bet v1-like"/>
    <property type="match status" value="1"/>
</dbReference>
<dbReference type="RefSeq" id="WP_166524745.1">
    <property type="nucleotide sequence ID" value="NZ_JAAABI010000008.1"/>
</dbReference>
<dbReference type="CDD" id="cd07814">
    <property type="entry name" value="SRPBCC_CalC_Aha1-like"/>
    <property type="match status" value="1"/>
</dbReference>
<name>A0A964TE97_9FLAO</name>
<dbReference type="Gene3D" id="3.30.530.20">
    <property type="match status" value="1"/>
</dbReference>
<gene>
    <name evidence="3" type="ORF">GTQ34_15635</name>
</gene>
<dbReference type="Proteomes" id="UP000667650">
    <property type="component" value="Unassembled WGS sequence"/>
</dbReference>
<evidence type="ECO:0000256" key="1">
    <source>
        <dbReference type="ARBA" id="ARBA00006817"/>
    </source>
</evidence>
<organism evidence="3 4">
    <name type="scientific">Flagellimonas ochracea</name>
    <dbReference type="NCBI Taxonomy" id="2696472"/>
    <lineage>
        <taxon>Bacteria</taxon>
        <taxon>Pseudomonadati</taxon>
        <taxon>Bacteroidota</taxon>
        <taxon>Flavobacteriia</taxon>
        <taxon>Flavobacteriales</taxon>
        <taxon>Flavobacteriaceae</taxon>
        <taxon>Flagellimonas</taxon>
    </lineage>
</organism>
<dbReference type="InterPro" id="IPR023393">
    <property type="entry name" value="START-like_dom_sf"/>
</dbReference>
<evidence type="ECO:0000313" key="4">
    <source>
        <dbReference type="Proteomes" id="UP000667650"/>
    </source>
</evidence>
<comment type="similarity">
    <text evidence="1">Belongs to the AHA1 family.</text>
</comment>
<dbReference type="InterPro" id="IPR013538">
    <property type="entry name" value="ASHA1/2-like_C"/>
</dbReference>
<keyword evidence="4" id="KW-1185">Reference proteome</keyword>
<dbReference type="Pfam" id="PF08327">
    <property type="entry name" value="AHSA1"/>
    <property type="match status" value="1"/>
</dbReference>
<evidence type="ECO:0000313" key="3">
    <source>
        <dbReference type="EMBL" id="NAY93342.1"/>
    </source>
</evidence>
<protein>
    <recommendedName>
        <fullName evidence="2">Activator of Hsp90 ATPase homologue 1/2-like C-terminal domain-containing protein</fullName>
    </recommendedName>
</protein>
<evidence type="ECO:0000259" key="2">
    <source>
        <dbReference type="Pfam" id="PF08327"/>
    </source>
</evidence>
<feature type="domain" description="Activator of Hsp90 ATPase homologue 1/2-like C-terminal" evidence="2">
    <location>
        <begin position="13"/>
        <end position="145"/>
    </location>
</feature>
<comment type="caution">
    <text evidence="3">The sequence shown here is derived from an EMBL/GenBank/DDBJ whole genome shotgun (WGS) entry which is preliminary data.</text>
</comment>
<sequence length="149" mass="17438">MDKIIIEAAILNCPSDLAFSMFTESKHLEKWLTAKADVELKVGGKYELFWEPNIPENNSTLGCKILAFEKPHYITFEWRGPTQYKHFMNNVRPLTQVTVLIREKSDETKVTLIHSGWRRSKEWEEAEQYFANAWRGAFMQLGDYAKSFN</sequence>
<accession>A0A964TE97</accession>
<proteinExistence type="inferred from homology"/>
<reference evidence="3" key="1">
    <citation type="submission" date="2020-01" db="EMBL/GenBank/DDBJ databases">
        <title>Muricauda ochracea sp. nov., isolated from a tidal flat of Garorim bay in Korea.</title>
        <authorList>
            <person name="Kim D."/>
            <person name="Yoo Y."/>
            <person name="Kim J.-J."/>
        </authorList>
    </citation>
    <scope>NUCLEOTIDE SEQUENCE</scope>
    <source>
        <strain evidence="3">JGD-17</strain>
    </source>
</reference>
<dbReference type="EMBL" id="JAAABI010000008">
    <property type="protein sequence ID" value="NAY93342.1"/>
    <property type="molecule type" value="Genomic_DNA"/>
</dbReference>
<dbReference type="AlphaFoldDB" id="A0A964TE97"/>